<dbReference type="GO" id="GO:0071111">
    <property type="term" value="F:cyclic-guanylate-specific phosphodiesterase activity"/>
    <property type="evidence" value="ECO:0007669"/>
    <property type="project" value="InterPro"/>
</dbReference>
<dbReference type="RefSeq" id="WP_349342836.1">
    <property type="nucleotide sequence ID" value="NZ_CP157802.1"/>
</dbReference>
<dbReference type="PANTHER" id="PTHR33121">
    <property type="entry name" value="CYCLIC DI-GMP PHOSPHODIESTERASE PDEF"/>
    <property type="match status" value="1"/>
</dbReference>
<dbReference type="Gene3D" id="3.20.20.450">
    <property type="entry name" value="EAL domain"/>
    <property type="match status" value="1"/>
</dbReference>
<reference evidence="3" key="1">
    <citation type="submission" date="2024-05" db="EMBL/GenBank/DDBJ databases">
        <title>Draft Genome Sequences of Flagellimonas sp. MMG031 and Marinobacter sp. MMG032 Isolated from the dinoflagellate Symbiodinium pilosum.</title>
        <authorList>
            <person name="Shikuma N.J."/>
            <person name="Farrell M.V."/>
        </authorList>
    </citation>
    <scope>NUCLEOTIDE SEQUENCE</scope>
    <source>
        <strain evidence="3">MMG032</strain>
    </source>
</reference>
<organism evidence="3">
    <name type="scientific">Marinobacter sp. MMG032</name>
    <dbReference type="NCBI Taxonomy" id="3158548"/>
    <lineage>
        <taxon>Bacteria</taxon>
        <taxon>Pseudomonadati</taxon>
        <taxon>Pseudomonadota</taxon>
        <taxon>Gammaproteobacteria</taxon>
        <taxon>Pseudomonadales</taxon>
        <taxon>Marinobacteraceae</taxon>
        <taxon>Marinobacter</taxon>
    </lineage>
</organism>
<feature type="domain" description="EAL" evidence="2">
    <location>
        <begin position="135"/>
        <end position="397"/>
    </location>
</feature>
<evidence type="ECO:0000313" key="3">
    <source>
        <dbReference type="EMBL" id="XBQ19174.1"/>
    </source>
</evidence>
<feature type="domain" description="Cyclic nucleotide-binding" evidence="1">
    <location>
        <begin position="1"/>
        <end position="90"/>
    </location>
</feature>
<protein>
    <submittedName>
        <fullName evidence="3">EAL domain-containing protein</fullName>
    </submittedName>
</protein>
<dbReference type="InterPro" id="IPR000595">
    <property type="entry name" value="cNMP-bd_dom"/>
</dbReference>
<evidence type="ECO:0000259" key="1">
    <source>
        <dbReference type="PROSITE" id="PS50042"/>
    </source>
</evidence>
<dbReference type="EMBL" id="CP157802">
    <property type="protein sequence ID" value="XBQ19174.1"/>
    <property type="molecule type" value="Genomic_DNA"/>
</dbReference>
<dbReference type="PROSITE" id="PS00889">
    <property type="entry name" value="CNMP_BINDING_2"/>
    <property type="match status" value="1"/>
</dbReference>
<dbReference type="Pfam" id="PF00563">
    <property type="entry name" value="EAL"/>
    <property type="match status" value="1"/>
</dbReference>
<dbReference type="SMART" id="SM00052">
    <property type="entry name" value="EAL"/>
    <property type="match status" value="1"/>
</dbReference>
<dbReference type="CDD" id="cd01948">
    <property type="entry name" value="EAL"/>
    <property type="match status" value="1"/>
</dbReference>
<dbReference type="InterPro" id="IPR018490">
    <property type="entry name" value="cNMP-bd_dom_sf"/>
</dbReference>
<name>A0AAU7MLC0_9GAMM</name>
<dbReference type="PRINTS" id="PR00103">
    <property type="entry name" value="CAMPKINASE"/>
</dbReference>
<dbReference type="CDD" id="cd00038">
    <property type="entry name" value="CAP_ED"/>
    <property type="match status" value="1"/>
</dbReference>
<dbReference type="InterPro" id="IPR014710">
    <property type="entry name" value="RmlC-like_jellyroll"/>
</dbReference>
<evidence type="ECO:0000259" key="2">
    <source>
        <dbReference type="PROSITE" id="PS50883"/>
    </source>
</evidence>
<dbReference type="PROSITE" id="PS50042">
    <property type="entry name" value="CNMP_BINDING_3"/>
    <property type="match status" value="1"/>
</dbReference>
<dbReference type="PROSITE" id="PS50883">
    <property type="entry name" value="EAL"/>
    <property type="match status" value="1"/>
</dbReference>
<dbReference type="SMART" id="SM00100">
    <property type="entry name" value="cNMP"/>
    <property type="match status" value="1"/>
</dbReference>
<dbReference type="PANTHER" id="PTHR33121:SF70">
    <property type="entry name" value="SIGNALING PROTEIN YKOW"/>
    <property type="match status" value="1"/>
</dbReference>
<accession>A0AAU7MLC0</accession>
<gene>
    <name evidence="3" type="ORF">ABNF92_17250</name>
</gene>
<dbReference type="SUPFAM" id="SSF141868">
    <property type="entry name" value="EAL domain-like"/>
    <property type="match status" value="1"/>
</dbReference>
<dbReference type="InterPro" id="IPR035919">
    <property type="entry name" value="EAL_sf"/>
</dbReference>
<sequence>MEDRPVWYAAAGESIFSQGGQGKTAFLIESGEVEISTTKNGRKLVISRLGPGEIFGELALFSDQPRSASAKATCDSELAIITPETLRSAINSADPVLASLIRCNLGRFAWTQRYMLQHAAPSHSVLALDSVAASERQTEIEISTGIAESQFRNFYQPIFSSETGEIAGFEALLRWYHPTRGLVTPGSFVNVAEQTGQIIELGSFALREALKDLRRFQDRLDNSGGKESSSPLFMSVNLSVRQLLEPREIDRLVEIVRDSGVAPELIKLEITESLLVDDPAHAPLALEHIRSTGVKLAIDDFGTGYSSLSYLHLYPLDTLKIDRSFVQGVRKEPRRMRILRAIVHLARDLGFSVVAEGIETEDELQAIRELECDLLQGFLLSKPIPAELILTRLQRGSFSLPFWKKELI</sequence>
<dbReference type="InterPro" id="IPR050706">
    <property type="entry name" value="Cyclic-di-GMP_PDE-like"/>
</dbReference>
<dbReference type="InterPro" id="IPR001633">
    <property type="entry name" value="EAL_dom"/>
</dbReference>
<dbReference type="Pfam" id="PF00027">
    <property type="entry name" value="cNMP_binding"/>
    <property type="match status" value="1"/>
</dbReference>
<dbReference type="AlphaFoldDB" id="A0AAU7MLC0"/>
<dbReference type="KEGG" id="mamm:ABNF92_17250"/>
<dbReference type="InterPro" id="IPR018488">
    <property type="entry name" value="cNMP-bd_CS"/>
</dbReference>
<proteinExistence type="predicted"/>
<dbReference type="Gene3D" id="2.60.120.10">
    <property type="entry name" value="Jelly Rolls"/>
    <property type="match status" value="1"/>
</dbReference>
<dbReference type="SUPFAM" id="SSF51206">
    <property type="entry name" value="cAMP-binding domain-like"/>
    <property type="match status" value="1"/>
</dbReference>